<dbReference type="PANTHER" id="PTHR10695">
    <property type="entry name" value="DEPHOSPHO-COA KINASE-RELATED"/>
    <property type="match status" value="1"/>
</dbReference>
<dbReference type="GO" id="GO:0015937">
    <property type="term" value="P:coenzyme A biosynthetic process"/>
    <property type="evidence" value="ECO:0007669"/>
    <property type="project" value="UniProtKB-UniRule"/>
</dbReference>
<dbReference type="GO" id="GO:0005737">
    <property type="term" value="C:cytoplasm"/>
    <property type="evidence" value="ECO:0007669"/>
    <property type="project" value="UniProtKB-SubCell"/>
</dbReference>
<comment type="caution">
    <text evidence="10">The sequence shown here is derived from an EMBL/GenBank/DDBJ whole genome shotgun (WGS) entry which is preliminary data.</text>
</comment>
<protein>
    <recommendedName>
        <fullName evidence="8 9">Dephospho-CoA kinase</fullName>
        <ecNumber evidence="8 9">2.7.1.24</ecNumber>
    </recommendedName>
    <alternativeName>
        <fullName evidence="8">Dephosphocoenzyme A kinase</fullName>
    </alternativeName>
</protein>
<keyword evidence="2 8" id="KW-0963">Cytoplasm</keyword>
<dbReference type="GO" id="GO:0004140">
    <property type="term" value="F:dephospho-CoA kinase activity"/>
    <property type="evidence" value="ECO:0007669"/>
    <property type="project" value="UniProtKB-UniRule"/>
</dbReference>
<dbReference type="SUPFAM" id="SSF52540">
    <property type="entry name" value="P-loop containing nucleoside triphosphate hydrolases"/>
    <property type="match status" value="1"/>
</dbReference>
<dbReference type="NCBIfam" id="TIGR00152">
    <property type="entry name" value="dephospho-CoA kinase"/>
    <property type="match status" value="1"/>
</dbReference>
<accession>A0A942Z7Q5</accession>
<reference evidence="10" key="1">
    <citation type="submission" date="2019-12" db="EMBL/GenBank/DDBJ databases">
        <title>Clostridiaceae gen. nov. sp. nov., isolated from sediment in Xinjiang, China.</title>
        <authorList>
            <person name="Zhang R."/>
        </authorList>
    </citation>
    <scope>NUCLEOTIDE SEQUENCE</scope>
    <source>
        <strain evidence="10">D2Q-11</strain>
    </source>
</reference>
<dbReference type="InterPro" id="IPR001977">
    <property type="entry name" value="Depp_CoAkinase"/>
</dbReference>
<keyword evidence="5 8" id="KW-0418">Kinase</keyword>
<name>A0A942Z7Q5_9FIRM</name>
<keyword evidence="11" id="KW-1185">Reference proteome</keyword>
<evidence type="ECO:0000256" key="8">
    <source>
        <dbReference type="HAMAP-Rule" id="MF_00376"/>
    </source>
</evidence>
<comment type="pathway">
    <text evidence="8">Cofactor biosynthesis; coenzyme A biosynthesis; CoA from (R)-pantothenate: step 5/5.</text>
</comment>
<keyword evidence="7 8" id="KW-0173">Coenzyme A biosynthesis</keyword>
<organism evidence="10 11">
    <name type="scientific">Anaeromonas frigoriresistens</name>
    <dbReference type="NCBI Taxonomy" id="2683708"/>
    <lineage>
        <taxon>Bacteria</taxon>
        <taxon>Bacillati</taxon>
        <taxon>Bacillota</taxon>
        <taxon>Tissierellia</taxon>
        <taxon>Tissierellales</taxon>
        <taxon>Thermohalobacteraceae</taxon>
        <taxon>Anaeromonas</taxon>
    </lineage>
</organism>
<dbReference type="AlphaFoldDB" id="A0A942Z7Q5"/>
<comment type="function">
    <text evidence="8">Catalyzes the phosphorylation of the 3'-hydroxyl group of dephosphocoenzyme A to form coenzyme A.</text>
</comment>
<sequence length="205" mass="24166">MKRNKFKLIGLTGGIATGKSTVSKIIREKGYPVIDADSVAREVVEINKPAYKDIVETFGTEVLKEDKSIDREMLGDIIFKDQEYRSKLNSIVHPRVYQRIKEYINEFENKGYELIFIDIPLLIEVKDKIKKEGIYFDEIWLIYADEETQLKRLIERDKFDREEATIRINSQIPIDEKRKYCDTIIDNTNDIKDTIKQVENEIRRV</sequence>
<evidence type="ECO:0000256" key="6">
    <source>
        <dbReference type="ARBA" id="ARBA00022840"/>
    </source>
</evidence>
<feature type="binding site" evidence="8">
    <location>
        <begin position="16"/>
        <end position="21"/>
    </location>
    <ligand>
        <name>ATP</name>
        <dbReference type="ChEBI" id="CHEBI:30616"/>
    </ligand>
</feature>
<dbReference type="PANTHER" id="PTHR10695:SF46">
    <property type="entry name" value="BIFUNCTIONAL COENZYME A SYNTHASE-RELATED"/>
    <property type="match status" value="1"/>
</dbReference>
<evidence type="ECO:0000256" key="7">
    <source>
        <dbReference type="ARBA" id="ARBA00022993"/>
    </source>
</evidence>
<evidence type="ECO:0000256" key="1">
    <source>
        <dbReference type="ARBA" id="ARBA00009018"/>
    </source>
</evidence>
<evidence type="ECO:0000256" key="4">
    <source>
        <dbReference type="ARBA" id="ARBA00022741"/>
    </source>
</evidence>
<evidence type="ECO:0000256" key="9">
    <source>
        <dbReference type="NCBIfam" id="TIGR00152"/>
    </source>
</evidence>
<dbReference type="EC" id="2.7.1.24" evidence="8 9"/>
<gene>
    <name evidence="8" type="primary">coaE</name>
    <name evidence="10" type="ORF">GOQ27_01930</name>
</gene>
<dbReference type="HAMAP" id="MF_00376">
    <property type="entry name" value="Dephospho_CoA_kinase"/>
    <property type="match status" value="1"/>
</dbReference>
<dbReference type="FunFam" id="3.40.50.300:FF:000991">
    <property type="entry name" value="Dephospho-CoA kinase"/>
    <property type="match status" value="1"/>
</dbReference>
<evidence type="ECO:0000313" key="10">
    <source>
        <dbReference type="EMBL" id="MBS4537200.1"/>
    </source>
</evidence>
<evidence type="ECO:0000313" key="11">
    <source>
        <dbReference type="Proteomes" id="UP000724672"/>
    </source>
</evidence>
<dbReference type="CDD" id="cd02022">
    <property type="entry name" value="DPCK"/>
    <property type="match status" value="1"/>
</dbReference>
<evidence type="ECO:0000256" key="5">
    <source>
        <dbReference type="ARBA" id="ARBA00022777"/>
    </source>
</evidence>
<keyword evidence="3 8" id="KW-0808">Transferase</keyword>
<proteinExistence type="inferred from homology"/>
<comment type="subcellular location">
    <subcellularLocation>
        <location evidence="8">Cytoplasm</location>
    </subcellularLocation>
</comment>
<keyword evidence="6 8" id="KW-0067">ATP-binding</keyword>
<dbReference type="PROSITE" id="PS51219">
    <property type="entry name" value="DPCK"/>
    <property type="match status" value="1"/>
</dbReference>
<dbReference type="Proteomes" id="UP000724672">
    <property type="component" value="Unassembled WGS sequence"/>
</dbReference>
<dbReference type="Pfam" id="PF01121">
    <property type="entry name" value="CoaE"/>
    <property type="match status" value="1"/>
</dbReference>
<dbReference type="EMBL" id="WSFT01000013">
    <property type="protein sequence ID" value="MBS4537200.1"/>
    <property type="molecule type" value="Genomic_DNA"/>
</dbReference>
<evidence type="ECO:0000256" key="2">
    <source>
        <dbReference type="ARBA" id="ARBA00022490"/>
    </source>
</evidence>
<comment type="catalytic activity">
    <reaction evidence="8">
        <text>3'-dephospho-CoA + ATP = ADP + CoA + H(+)</text>
        <dbReference type="Rhea" id="RHEA:18245"/>
        <dbReference type="ChEBI" id="CHEBI:15378"/>
        <dbReference type="ChEBI" id="CHEBI:30616"/>
        <dbReference type="ChEBI" id="CHEBI:57287"/>
        <dbReference type="ChEBI" id="CHEBI:57328"/>
        <dbReference type="ChEBI" id="CHEBI:456216"/>
        <dbReference type="EC" id="2.7.1.24"/>
    </reaction>
</comment>
<dbReference type="GO" id="GO:0005524">
    <property type="term" value="F:ATP binding"/>
    <property type="evidence" value="ECO:0007669"/>
    <property type="project" value="UniProtKB-UniRule"/>
</dbReference>
<comment type="similarity">
    <text evidence="1 8">Belongs to the CoaE family.</text>
</comment>
<keyword evidence="4 8" id="KW-0547">Nucleotide-binding</keyword>
<dbReference type="InterPro" id="IPR027417">
    <property type="entry name" value="P-loop_NTPase"/>
</dbReference>
<dbReference type="Gene3D" id="3.40.50.300">
    <property type="entry name" value="P-loop containing nucleotide triphosphate hydrolases"/>
    <property type="match status" value="1"/>
</dbReference>
<evidence type="ECO:0000256" key="3">
    <source>
        <dbReference type="ARBA" id="ARBA00022679"/>
    </source>
</evidence>
<dbReference type="RefSeq" id="WP_203365129.1">
    <property type="nucleotide sequence ID" value="NZ_WSFT01000013.1"/>
</dbReference>